<proteinExistence type="predicted"/>
<feature type="compositionally biased region" description="Polar residues" evidence="1">
    <location>
        <begin position="597"/>
        <end position="610"/>
    </location>
</feature>
<name>A0AAD1XE29_EUPCR</name>
<protein>
    <submittedName>
        <fullName evidence="2">Uncharacterized protein</fullName>
    </submittedName>
</protein>
<gene>
    <name evidence="2" type="ORF">ECRASSUSDP1_LOCUS8980</name>
</gene>
<evidence type="ECO:0000256" key="1">
    <source>
        <dbReference type="SAM" id="MobiDB-lite"/>
    </source>
</evidence>
<comment type="caution">
    <text evidence="2">The sequence shown here is derived from an EMBL/GenBank/DDBJ whole genome shotgun (WGS) entry which is preliminary data.</text>
</comment>
<feature type="region of interest" description="Disordered" evidence="1">
    <location>
        <begin position="1"/>
        <end position="23"/>
    </location>
</feature>
<feature type="region of interest" description="Disordered" evidence="1">
    <location>
        <begin position="586"/>
        <end position="628"/>
    </location>
</feature>
<organism evidence="2 3">
    <name type="scientific">Euplotes crassus</name>
    <dbReference type="NCBI Taxonomy" id="5936"/>
    <lineage>
        <taxon>Eukaryota</taxon>
        <taxon>Sar</taxon>
        <taxon>Alveolata</taxon>
        <taxon>Ciliophora</taxon>
        <taxon>Intramacronucleata</taxon>
        <taxon>Spirotrichea</taxon>
        <taxon>Hypotrichia</taxon>
        <taxon>Euplotida</taxon>
        <taxon>Euplotidae</taxon>
        <taxon>Moneuplotes</taxon>
    </lineage>
</organism>
<feature type="compositionally biased region" description="Polar residues" evidence="1">
    <location>
        <begin position="619"/>
        <end position="628"/>
    </location>
</feature>
<sequence length="728" mass="85169">MQQNSMQESGYLPRDSFQERGEQRDKIITSPTKIIFKKRNFRELSVTDIMPSLKARLTDKQVASVIPKNSTGLIAFSKQFSHFVTNETFLSYLEVSDYLEIRKGCKYLWDCYDYHILEELVKMGNLDIDLRANLWLSVTPYHRNQRKCREIVKAIEEENSSRLRQITNPEIIHLYAIQENLDCCSVFDNVYTKLLEKSKSFDYLVRKITHAVEKFKDIKLNNSIYEEEDFEVLINLTLCNNILLPEHSSDKLEYLDALYQGSRDEEIAFWISLCIADSQAYQRKSQIKKMVDMKTLEILAEKYCPHLYKLMLDSKQWKTICTNFIENFGCKYFDHPQSLSIIDSFLVSGMKGFYERVLVIFKDIEDFIQQCINEESKEIGTCKSFMSSKNAKKEAFTTNFESESCRITPETDFITPRKSARQSVRNYLNCYSYSELSFETFANCIGPFSSSFIIKLTENDIKEVQKQALKTIIEGASFTINDKIMEKEEFSALKMKLKILNEKKEKDLEAILLKKQNLNTYYNIQQEEFQQIEESYLEFQDALDHLNQKITILKDTQTMIKKEIWRKKQLLKIACNNKTFYTSFKKSRISRSKSPSTLPSQRNSSMNGPSSRMEERSDSPNNSFRKSTIGVSFPPGLFKSTLQEEALELQSLKRDVQNIEDKISCETECINFYKSQFEHVKQDYQEKKSSIDDLMEFKSCIIAQERFILENYAADKEKLLEGCITLIN</sequence>
<dbReference type="Gene3D" id="1.10.472.80">
    <property type="entry name" value="Ypt/Rab-GAP domain of gyp1p, domain 3"/>
    <property type="match status" value="1"/>
</dbReference>
<dbReference type="AlphaFoldDB" id="A0AAD1XE29"/>
<accession>A0AAD1XE29</accession>
<keyword evidence="3" id="KW-1185">Reference proteome</keyword>
<evidence type="ECO:0000313" key="3">
    <source>
        <dbReference type="Proteomes" id="UP001295684"/>
    </source>
</evidence>
<dbReference type="Proteomes" id="UP001295684">
    <property type="component" value="Unassembled WGS sequence"/>
</dbReference>
<dbReference type="EMBL" id="CAMPGE010008809">
    <property type="protein sequence ID" value="CAI2367692.1"/>
    <property type="molecule type" value="Genomic_DNA"/>
</dbReference>
<evidence type="ECO:0000313" key="2">
    <source>
        <dbReference type="EMBL" id="CAI2367692.1"/>
    </source>
</evidence>
<reference evidence="2" key="1">
    <citation type="submission" date="2023-07" db="EMBL/GenBank/DDBJ databases">
        <authorList>
            <consortium name="AG Swart"/>
            <person name="Singh M."/>
            <person name="Singh A."/>
            <person name="Seah K."/>
            <person name="Emmerich C."/>
        </authorList>
    </citation>
    <scope>NUCLEOTIDE SEQUENCE</scope>
    <source>
        <strain evidence="2">DP1</strain>
    </source>
</reference>